<evidence type="ECO:0000256" key="1">
    <source>
        <dbReference type="ARBA" id="ARBA00022540"/>
    </source>
</evidence>
<keyword evidence="2" id="KW-0853">WD repeat</keyword>
<organism evidence="7 8">
    <name type="scientific">Tritrichomonas foetus</name>
    <dbReference type="NCBI Taxonomy" id="1144522"/>
    <lineage>
        <taxon>Eukaryota</taxon>
        <taxon>Metamonada</taxon>
        <taxon>Parabasalia</taxon>
        <taxon>Tritrichomonadida</taxon>
        <taxon>Tritrichomonadidae</taxon>
        <taxon>Tritrichomonas</taxon>
    </lineage>
</organism>
<protein>
    <recommendedName>
        <fullName evidence="6">Translation initiation factor beta propellor-like domain-containing protein</fullName>
    </recommendedName>
</protein>
<dbReference type="PANTHER" id="PTHR13227:SF0">
    <property type="entry name" value="EUKARYOTIC TRANSLATION INITIATION FACTOR 2A"/>
    <property type="match status" value="1"/>
</dbReference>
<name>A0A1J4L105_9EUKA</name>
<dbReference type="RefSeq" id="XP_068369904.1">
    <property type="nucleotide sequence ID" value="XM_068513860.1"/>
</dbReference>
<gene>
    <name evidence="7" type="ORF">TRFO_41580</name>
</gene>
<feature type="compositionally biased region" description="Low complexity" evidence="5">
    <location>
        <begin position="448"/>
        <end position="457"/>
    </location>
</feature>
<dbReference type="OrthoDB" id="2194683at2759"/>
<evidence type="ECO:0000313" key="7">
    <source>
        <dbReference type="EMBL" id="OHT16768.1"/>
    </source>
</evidence>
<sequence length="469" mass="52459">MFICTGSVKGIELRRVEYENGNLKLNAPIQVVDNCRNFTFSPKFNFVAFYTKSGIQSTEFPDKFVQICMFNPQNGTITQIQQVPVPNITNVIFSPNGTFFALILRRNSFTEEQKIPLVQIYRTGGQLIRSFDYALSKIPEIFWSDDERVFASSHSHGINFYKTEDDGSVTESNIELPNLLACAFVCDHGRLRFAVVYNDKTTEAKRMKLFEYPNLERHIATRPVMIGESFTVKISPNGSSAIAIGLKNQSDETYFGESFAYYLNVQGQMKLPLKKSGPIHYIEYSKGGDRFVTIAGHVPPSISIHYDKVGTAFEIGQYSFNSVRFAPGNQLVALGGFGNFNGNLKTFDTQTRTSIADGEALYTSEWEWSPCGRLFFSAVLYPKMMVSNEFRVHNHACQILQTVKVEELTQCGWVGLSQPLPLPKVNLPAAVNKAPSAYVPPHLRAKMAAQAPPAQAPTSNPKFPPGYKK</sequence>
<dbReference type="GO" id="GO:0043022">
    <property type="term" value="F:ribosome binding"/>
    <property type="evidence" value="ECO:0007669"/>
    <property type="project" value="TreeGrafter"/>
</dbReference>
<dbReference type="InterPro" id="IPR011387">
    <property type="entry name" value="TIF2A"/>
</dbReference>
<dbReference type="VEuPathDB" id="TrichDB:TRFO_41580"/>
<evidence type="ECO:0000256" key="4">
    <source>
        <dbReference type="ARBA" id="ARBA00022917"/>
    </source>
</evidence>
<dbReference type="Proteomes" id="UP000179807">
    <property type="component" value="Unassembled WGS sequence"/>
</dbReference>
<feature type="domain" description="Translation initiation factor beta propellor-like" evidence="6">
    <location>
        <begin position="248"/>
        <end position="410"/>
    </location>
</feature>
<proteinExistence type="predicted"/>
<dbReference type="PANTHER" id="PTHR13227">
    <property type="entry name" value="EUKARYOTIC TRANSLATION INITIATION FACTOR 2A"/>
    <property type="match status" value="1"/>
</dbReference>
<evidence type="ECO:0000256" key="5">
    <source>
        <dbReference type="SAM" id="MobiDB-lite"/>
    </source>
</evidence>
<dbReference type="InterPro" id="IPR013979">
    <property type="entry name" value="TIF_beta_prop-like"/>
</dbReference>
<evidence type="ECO:0000259" key="6">
    <source>
        <dbReference type="Pfam" id="PF08662"/>
    </source>
</evidence>
<evidence type="ECO:0000313" key="8">
    <source>
        <dbReference type="Proteomes" id="UP000179807"/>
    </source>
</evidence>
<keyword evidence="1" id="KW-0396">Initiation factor</keyword>
<dbReference type="GO" id="GO:0000049">
    <property type="term" value="F:tRNA binding"/>
    <property type="evidence" value="ECO:0007669"/>
    <property type="project" value="TreeGrafter"/>
</dbReference>
<dbReference type="Pfam" id="PF08662">
    <property type="entry name" value="eIF2A"/>
    <property type="match status" value="1"/>
</dbReference>
<dbReference type="GO" id="GO:0003743">
    <property type="term" value="F:translation initiation factor activity"/>
    <property type="evidence" value="ECO:0007669"/>
    <property type="project" value="UniProtKB-KW"/>
</dbReference>
<evidence type="ECO:0000256" key="3">
    <source>
        <dbReference type="ARBA" id="ARBA00022737"/>
    </source>
</evidence>
<dbReference type="SUPFAM" id="SSF82171">
    <property type="entry name" value="DPP6 N-terminal domain-like"/>
    <property type="match status" value="1"/>
</dbReference>
<accession>A0A1J4L105</accession>
<dbReference type="GO" id="GO:0003729">
    <property type="term" value="F:mRNA binding"/>
    <property type="evidence" value="ECO:0007669"/>
    <property type="project" value="TreeGrafter"/>
</dbReference>
<evidence type="ECO:0000256" key="2">
    <source>
        <dbReference type="ARBA" id="ARBA00022574"/>
    </source>
</evidence>
<keyword evidence="4" id="KW-0648">Protein biosynthesis</keyword>
<feature type="region of interest" description="Disordered" evidence="5">
    <location>
        <begin position="448"/>
        <end position="469"/>
    </location>
</feature>
<dbReference type="EMBL" id="MLAK01000073">
    <property type="protein sequence ID" value="OHT16768.1"/>
    <property type="molecule type" value="Genomic_DNA"/>
</dbReference>
<dbReference type="GeneID" id="94848564"/>
<keyword evidence="3" id="KW-0677">Repeat</keyword>
<dbReference type="GO" id="GO:0022627">
    <property type="term" value="C:cytosolic small ribosomal subunit"/>
    <property type="evidence" value="ECO:0007669"/>
    <property type="project" value="TreeGrafter"/>
</dbReference>
<dbReference type="AlphaFoldDB" id="A0A1J4L105"/>
<reference evidence="7" key="1">
    <citation type="submission" date="2016-10" db="EMBL/GenBank/DDBJ databases">
        <authorList>
            <person name="Benchimol M."/>
            <person name="Almeida L.G."/>
            <person name="Vasconcelos A.T."/>
            <person name="Perreira-Neves A."/>
            <person name="Rosa I.A."/>
            <person name="Tasca T."/>
            <person name="Bogo M.R."/>
            <person name="de Souza W."/>
        </authorList>
    </citation>
    <scope>NUCLEOTIDE SEQUENCE [LARGE SCALE GENOMIC DNA]</scope>
    <source>
        <strain evidence="7">K</strain>
    </source>
</reference>
<comment type="caution">
    <text evidence="7">The sequence shown here is derived from an EMBL/GenBank/DDBJ whole genome shotgun (WGS) entry which is preliminary data.</text>
</comment>
<keyword evidence="8" id="KW-1185">Reference proteome</keyword>